<dbReference type="Pfam" id="PF00478">
    <property type="entry name" value="IMPDH"/>
    <property type="match status" value="1"/>
</dbReference>
<feature type="binding site" description="in other chain" evidence="6">
    <location>
        <position position="327"/>
    </location>
    <ligand>
        <name>K(+)</name>
        <dbReference type="ChEBI" id="CHEBI:29103"/>
        <note>ligand shared between two tetrameric partners</note>
    </ligand>
</feature>
<feature type="binding site" description="in other chain" evidence="6">
    <location>
        <position position="322"/>
    </location>
    <ligand>
        <name>K(+)</name>
        <dbReference type="ChEBI" id="CHEBI:29103"/>
        <note>ligand shared between two tetrameric partners</note>
    </ligand>
</feature>
<feature type="binding site" description="in other chain" evidence="6">
    <location>
        <position position="324"/>
    </location>
    <ligand>
        <name>K(+)</name>
        <dbReference type="ChEBI" id="CHEBI:29103"/>
        <note>ligand shared between two tetrameric partners</note>
    </ligand>
</feature>
<evidence type="ECO:0000259" key="8">
    <source>
        <dbReference type="PROSITE" id="PS51371"/>
    </source>
</evidence>
<dbReference type="InterPro" id="IPR000644">
    <property type="entry name" value="CBS_dom"/>
</dbReference>
<dbReference type="GO" id="GO:0003938">
    <property type="term" value="F:IMP dehydrogenase activity"/>
    <property type="evidence" value="ECO:0007669"/>
    <property type="project" value="InterPro"/>
</dbReference>
<keyword evidence="6" id="KW-0630">Potassium</keyword>
<dbReference type="Proteomes" id="UP001296776">
    <property type="component" value="Unassembled WGS sequence"/>
</dbReference>
<dbReference type="Pfam" id="PF00571">
    <property type="entry name" value="CBS"/>
    <property type="match status" value="1"/>
</dbReference>
<evidence type="ECO:0000256" key="7">
    <source>
        <dbReference type="PROSITE-ProRule" id="PRU00703"/>
    </source>
</evidence>
<name>A0AAJ0U5M9_9GAMM</name>
<evidence type="ECO:0000313" key="10">
    <source>
        <dbReference type="Proteomes" id="UP001296776"/>
    </source>
</evidence>
<dbReference type="SMART" id="SM00116">
    <property type="entry name" value="CBS"/>
    <property type="match status" value="1"/>
</dbReference>
<feature type="binding site" evidence="5">
    <location>
        <begin position="320"/>
        <end position="322"/>
    </location>
    <ligand>
        <name>NAD(+)</name>
        <dbReference type="ChEBI" id="CHEBI:57540"/>
    </ligand>
</feature>
<dbReference type="AlphaFoldDB" id="A0AAJ0U5M9"/>
<keyword evidence="4 7" id="KW-0129">CBS domain</keyword>
<feature type="domain" description="CBS" evidence="8">
    <location>
        <begin position="175"/>
        <end position="233"/>
    </location>
</feature>
<evidence type="ECO:0000256" key="2">
    <source>
        <dbReference type="ARBA" id="ARBA00022723"/>
    </source>
</evidence>
<dbReference type="InterPro" id="IPR005990">
    <property type="entry name" value="IMP_DH"/>
</dbReference>
<accession>A0AAJ0U5M9</accession>
<gene>
    <name evidence="9" type="ORF">CKO40_14655</name>
</gene>
<dbReference type="InterPro" id="IPR046342">
    <property type="entry name" value="CBS_dom_sf"/>
</dbReference>
<dbReference type="PIRSF" id="PIRSF000130">
    <property type="entry name" value="IMPDH"/>
    <property type="match status" value="1"/>
</dbReference>
<evidence type="ECO:0000256" key="3">
    <source>
        <dbReference type="ARBA" id="ARBA00023002"/>
    </source>
</evidence>
<keyword evidence="5" id="KW-0520">NAD</keyword>
<evidence type="ECO:0000256" key="1">
    <source>
        <dbReference type="ARBA" id="ARBA00005502"/>
    </source>
</evidence>
<dbReference type="SMART" id="SM01240">
    <property type="entry name" value="IMPDH"/>
    <property type="match status" value="1"/>
</dbReference>
<comment type="caution">
    <text evidence="9">The sequence shown here is derived from an EMBL/GenBank/DDBJ whole genome shotgun (WGS) entry which is preliminary data.</text>
</comment>
<comment type="similarity">
    <text evidence="1">Belongs to the IMPDH/GMPR family.</text>
</comment>
<dbReference type="EMBL" id="NRSJ01000027">
    <property type="protein sequence ID" value="MBK1705758.1"/>
    <property type="molecule type" value="Genomic_DNA"/>
</dbReference>
<evidence type="ECO:0000256" key="6">
    <source>
        <dbReference type="PIRSR" id="PIRSR000130-4"/>
    </source>
</evidence>
<evidence type="ECO:0000256" key="5">
    <source>
        <dbReference type="PIRSR" id="PIRSR000130-3"/>
    </source>
</evidence>
<dbReference type="PANTHER" id="PTHR11911:SF111">
    <property type="entry name" value="INOSINE-5'-MONOPHOSPHATE DEHYDROGENASE"/>
    <property type="match status" value="1"/>
</dbReference>
<organism evidence="9 10">
    <name type="scientific">Halochromatium glycolicum</name>
    <dbReference type="NCBI Taxonomy" id="85075"/>
    <lineage>
        <taxon>Bacteria</taxon>
        <taxon>Pseudomonadati</taxon>
        <taxon>Pseudomonadota</taxon>
        <taxon>Gammaproteobacteria</taxon>
        <taxon>Chromatiales</taxon>
        <taxon>Chromatiaceae</taxon>
        <taxon>Halochromatium</taxon>
    </lineage>
</organism>
<dbReference type="InterPro" id="IPR001093">
    <property type="entry name" value="IMP_DH_GMPRt"/>
</dbReference>
<dbReference type="CDD" id="cd00381">
    <property type="entry name" value="IMPDH"/>
    <property type="match status" value="1"/>
</dbReference>
<dbReference type="SUPFAM" id="SSF51412">
    <property type="entry name" value="Inosine monophosphate dehydrogenase (IMPDH)"/>
    <property type="match status" value="1"/>
</dbReference>
<dbReference type="Gene3D" id="3.20.20.70">
    <property type="entry name" value="Aldolase class I"/>
    <property type="match status" value="1"/>
</dbReference>
<evidence type="ECO:0000313" key="9">
    <source>
        <dbReference type="EMBL" id="MBK1705758.1"/>
    </source>
</evidence>
<proteinExistence type="inferred from homology"/>
<dbReference type="PANTHER" id="PTHR11911">
    <property type="entry name" value="INOSINE-5-MONOPHOSPHATE DEHYDROGENASE RELATED"/>
    <property type="match status" value="1"/>
</dbReference>
<reference evidence="9" key="1">
    <citation type="submission" date="2017-08" db="EMBL/GenBank/DDBJ databases">
        <authorList>
            <person name="Imhoff J.F."/>
            <person name="Rahn T."/>
            <person name="Kuenzel S."/>
            <person name="Neulinger S.C."/>
        </authorList>
    </citation>
    <scope>NUCLEOTIDE SEQUENCE</scope>
    <source>
        <strain evidence="9">DSM 11080</strain>
    </source>
</reference>
<dbReference type="GO" id="GO:0046872">
    <property type="term" value="F:metal ion binding"/>
    <property type="evidence" value="ECO:0007669"/>
    <property type="project" value="UniProtKB-KW"/>
</dbReference>
<keyword evidence="10" id="KW-1185">Reference proteome</keyword>
<reference evidence="9" key="2">
    <citation type="journal article" date="2020" name="Microorganisms">
        <title>Osmotic Adaptation and Compatible Solute Biosynthesis of Phototrophic Bacteria as Revealed from Genome Analyses.</title>
        <authorList>
            <person name="Imhoff J.F."/>
            <person name="Rahn T."/>
            <person name="Kunzel S."/>
            <person name="Keller A."/>
            <person name="Neulinger S.C."/>
        </authorList>
    </citation>
    <scope>NUCLEOTIDE SEQUENCE</scope>
    <source>
        <strain evidence="9">DSM 11080</strain>
    </source>
</reference>
<sequence>MAMSRWQNVDSAFTATPDEAAFWAGRTFDDFLFRPQKTESQTRRTISVKSLLTADIALDLPIVSSNMDSVTGADMARAMAMHGGIGVVHRGMSIERQASEVAVVKRSQSAVIDSPLCLPMGTSIRQARRFARQHGITGILIETASGSNVLAGLLSNRDTPVHDDAAEDRVVDDFMTPLSRLVTGAPDISTDEAERLMFEHRIERLPLIDGANRIQGLITRRDINLNRKQPGASKDSAGHLRCAAAVGARGDYLERAAALLEAGADLLFVDIAHGHSVIMERAVAGLRGQFGNVPLVCGNIATSAGARFMRDIGADAIKVGVGPGCGCRTRLETAAGVPQLQAIREAYLAVGDKVPIVADGGVKTDKDIFLALICGASTVMLGSALSGTDEAPGHVIQDPATHMKKKLYRGMTSPEAVMEALYDSGSSEERDAALEIPPEGQEIQVPYRGSVSTILQRIRGHLQSSVSYGGETTLAAVREKVLPDPTAFLVPLSAAARIESYER</sequence>
<dbReference type="PROSITE" id="PS51371">
    <property type="entry name" value="CBS"/>
    <property type="match status" value="1"/>
</dbReference>
<dbReference type="SUPFAM" id="SSF54631">
    <property type="entry name" value="CBS-domain pair"/>
    <property type="match status" value="1"/>
</dbReference>
<evidence type="ECO:0000256" key="4">
    <source>
        <dbReference type="ARBA" id="ARBA00023122"/>
    </source>
</evidence>
<keyword evidence="3" id="KW-0560">Oxidoreductase</keyword>
<dbReference type="GO" id="GO:0006183">
    <property type="term" value="P:GTP biosynthetic process"/>
    <property type="evidence" value="ECO:0007669"/>
    <property type="project" value="TreeGrafter"/>
</dbReference>
<keyword evidence="2" id="KW-0479">Metal-binding</keyword>
<feature type="binding site" evidence="5">
    <location>
        <begin position="270"/>
        <end position="272"/>
    </location>
    <ligand>
        <name>NAD(+)</name>
        <dbReference type="ChEBI" id="CHEBI:57540"/>
    </ligand>
</feature>
<dbReference type="FunFam" id="3.20.20.70:FF:000424">
    <property type="entry name" value="Inosine-5'-monophosphate dehydrogenase 2"/>
    <property type="match status" value="1"/>
</dbReference>
<dbReference type="InterPro" id="IPR013785">
    <property type="entry name" value="Aldolase_TIM"/>
</dbReference>
<dbReference type="CDD" id="cd04601">
    <property type="entry name" value="CBS_pair_IMPDH"/>
    <property type="match status" value="1"/>
</dbReference>
<protein>
    <recommendedName>
        <fullName evidence="8">CBS domain-containing protein</fullName>
    </recommendedName>
</protein>